<dbReference type="AlphaFoldDB" id="A0A830C4D8"/>
<evidence type="ECO:0000313" key="2">
    <source>
        <dbReference type="Proteomes" id="UP000653305"/>
    </source>
</evidence>
<name>A0A830C4D8_9LAMI</name>
<dbReference type="EMBL" id="BMAC01000180">
    <property type="protein sequence ID" value="GFP89151.1"/>
    <property type="molecule type" value="Genomic_DNA"/>
</dbReference>
<organism evidence="1 2">
    <name type="scientific">Phtheirospermum japonicum</name>
    <dbReference type="NCBI Taxonomy" id="374723"/>
    <lineage>
        <taxon>Eukaryota</taxon>
        <taxon>Viridiplantae</taxon>
        <taxon>Streptophyta</taxon>
        <taxon>Embryophyta</taxon>
        <taxon>Tracheophyta</taxon>
        <taxon>Spermatophyta</taxon>
        <taxon>Magnoliopsida</taxon>
        <taxon>eudicotyledons</taxon>
        <taxon>Gunneridae</taxon>
        <taxon>Pentapetalae</taxon>
        <taxon>asterids</taxon>
        <taxon>lamiids</taxon>
        <taxon>Lamiales</taxon>
        <taxon>Orobanchaceae</taxon>
        <taxon>Orobanchaceae incertae sedis</taxon>
        <taxon>Phtheirospermum</taxon>
    </lineage>
</organism>
<keyword evidence="2" id="KW-1185">Reference proteome</keyword>
<gene>
    <name evidence="1" type="ORF">PHJA_001058800</name>
</gene>
<accession>A0A830C4D8</accession>
<sequence>MASDDNSDDDSRMGVGGAATFNPTVAFYATGLAIRFLLNLANSTATLWQFMHYHVGETVGIISSDDEFVAEKKKIEESTNFRTLGLFYLRQDKAKRRGHLQYSYIHDFSRRIFTHGKFKERSHNARRTAKQGRKNTTYYLEPTIVINKIFEVA</sequence>
<protein>
    <submittedName>
        <fullName evidence="1">Uncharacterized protein</fullName>
    </submittedName>
</protein>
<proteinExistence type="predicted"/>
<comment type="caution">
    <text evidence="1">The sequence shown here is derived from an EMBL/GenBank/DDBJ whole genome shotgun (WGS) entry which is preliminary data.</text>
</comment>
<evidence type="ECO:0000313" key="1">
    <source>
        <dbReference type="EMBL" id="GFP89151.1"/>
    </source>
</evidence>
<dbReference type="Proteomes" id="UP000653305">
    <property type="component" value="Unassembled WGS sequence"/>
</dbReference>
<reference evidence="1" key="1">
    <citation type="submission" date="2020-07" db="EMBL/GenBank/DDBJ databases">
        <title>Ethylene signaling mediates host invasion by parasitic plants.</title>
        <authorList>
            <person name="Yoshida S."/>
        </authorList>
    </citation>
    <scope>NUCLEOTIDE SEQUENCE</scope>
    <source>
        <strain evidence="1">Okayama</strain>
    </source>
</reference>